<keyword evidence="8" id="KW-1185">Reference proteome</keyword>
<evidence type="ECO:0000256" key="3">
    <source>
        <dbReference type="ARBA" id="ARBA00018392"/>
    </source>
</evidence>
<evidence type="ECO:0000313" key="7">
    <source>
        <dbReference type="EMBL" id="PRY75420.1"/>
    </source>
</evidence>
<dbReference type="InterPro" id="IPR041677">
    <property type="entry name" value="DNA2/NAM7_AAA_11"/>
</dbReference>
<name>A0A2T0VUX6_9RHOB</name>
<dbReference type="PROSITE" id="PS50035">
    <property type="entry name" value="PLD"/>
    <property type="match status" value="1"/>
</dbReference>
<dbReference type="InterPro" id="IPR027417">
    <property type="entry name" value="P-loop_NTPase"/>
</dbReference>
<dbReference type="InterPro" id="IPR045055">
    <property type="entry name" value="DNA2/NAM7-like"/>
</dbReference>
<evidence type="ECO:0000256" key="1">
    <source>
        <dbReference type="ARBA" id="ARBA00003145"/>
    </source>
</evidence>
<dbReference type="OrthoDB" id="9757917at2"/>
<dbReference type="PANTHER" id="PTHR10887">
    <property type="entry name" value="DNA2/NAM7 HELICASE FAMILY"/>
    <property type="match status" value="1"/>
</dbReference>
<dbReference type="Gene3D" id="3.40.50.300">
    <property type="entry name" value="P-loop containing nucleotide triphosphate hydrolases"/>
    <property type="match status" value="3"/>
</dbReference>
<dbReference type="AlphaFoldDB" id="A0A2T0VUX6"/>
<comment type="caution">
    <text evidence="7">The sequence shown here is derived from an EMBL/GenBank/DDBJ whole genome shotgun (WGS) entry which is preliminary data.</text>
</comment>
<evidence type="ECO:0000256" key="4">
    <source>
        <dbReference type="ARBA" id="ARBA00022525"/>
    </source>
</evidence>
<dbReference type="InterPro" id="IPR025202">
    <property type="entry name" value="PLD-like_dom"/>
</dbReference>
<sequence>MKQELQKTLKYWRASLADGALGQGRFKQRDRKNFIELSKDTLGNGILPRNQVKKVFEGEKPDTKLMSVRLWPMVTARMKSHGATLSNGFSELVAPVVTEASVDRDGNIRPSRNVLARDLLTPLPNDEFSLGSIEDFDTFLSATPFSPDENSPIWSQYLSHCREMLDAVSPGWPANDDNYVSAGVGFIEVAGDAAATIAQVIKLYDSLIEDKPETPLLGQLAVPSSAQKELSTQTEANFANRLGHANDAFPLADHQRQVLSYLSTGIDGDVLAVNGPPGTGKTTMLLSAIANAWVRAALEEGKPPIIVAASSNNQAVTNIIDAFGKDFAEGVGPFAGRWLPDIKSYGLFLPARSKEAEAALKYQTERFFRELESHVYYERAKEAYLTSGKTAFPDLENADVASIVSQLHKLISAEVSKLSNADRARKWVEKAAAKVADLLGKDPVTTSAQLENVAHDSEATHKRHKSWESCWIKYQADEPFLLSLFSFLPPVARKRVMKARVALEDAGCTLDLSGRSSVASIGTSLREALRSAKDVAVAARHAYEEAKAAMKELDQAQDDWAGKIENLGAPPMPASDALTVDRFADCHTRFHLFRLACHYWEGRWLLEMEENLDEIAGAHRKTGLKTVEPRWHRRMMLTPCAVSTLASLPGNMSYGLKSGGDWKTGYLYDFIDLLIVDEAGQVLPEVAAPSFALAKQALVIGDTQQIEPISSVSSSVDIGNLQNLGFLKDAYTEADLTEVSGTGMRSADGNVMRLAQQACSFEPYPDLERGLYLFEHRRCYDEIISFCNTLCYKGMLQPKRGSATEERVVPAMGYLHIDGMALSYGGSRANTTEAATIADWLAANRQDLEQQYEKKLEDIVGVVTPFGRQVREIKGACAALGISPKMTVGTVHSLQGAERPIIIFSPVYSKHADGQFIDMSPSMLNVTVSRAKDSFLVFGDMDVFSSAAKGTPRAVLAEVLFSPNGSALEFAARPRPDLQVSDQSLMTLRDAAEHDSFLIEALSSSAREFTIVSPWVIASTMKRAGLLDAFQKATNRGAEIDVFVDPLLNQSRNDDGTTQLDIAKTVLAEVGVRIHEVRQLHSKIVIVDANQLCIGSYNWLSADRKGRYARHETSIAYSGSHLQGEIDVIKGSLGGREKR</sequence>
<proteinExistence type="predicted"/>
<dbReference type="InterPro" id="IPR041679">
    <property type="entry name" value="DNA2/NAM7-like_C"/>
</dbReference>
<evidence type="ECO:0000256" key="2">
    <source>
        <dbReference type="ARBA" id="ARBA00004613"/>
    </source>
</evidence>
<dbReference type="EMBL" id="PVTP01000012">
    <property type="protein sequence ID" value="PRY75420.1"/>
    <property type="molecule type" value="Genomic_DNA"/>
</dbReference>
<dbReference type="Pfam" id="PF13087">
    <property type="entry name" value="AAA_12"/>
    <property type="match status" value="1"/>
</dbReference>
<dbReference type="InterPro" id="IPR001736">
    <property type="entry name" value="PLipase_D/transphosphatidylase"/>
</dbReference>
<dbReference type="Proteomes" id="UP000238007">
    <property type="component" value="Unassembled WGS sequence"/>
</dbReference>
<comment type="function">
    <text evidence="1">Could be a virulence factor.</text>
</comment>
<dbReference type="Pfam" id="PF13086">
    <property type="entry name" value="AAA_11"/>
    <property type="match status" value="1"/>
</dbReference>
<organism evidence="7 8">
    <name type="scientific">Yoonia maritima</name>
    <dbReference type="NCBI Taxonomy" id="1435347"/>
    <lineage>
        <taxon>Bacteria</taxon>
        <taxon>Pseudomonadati</taxon>
        <taxon>Pseudomonadota</taxon>
        <taxon>Alphaproteobacteria</taxon>
        <taxon>Rhodobacterales</taxon>
        <taxon>Paracoccaceae</taxon>
        <taxon>Yoonia</taxon>
    </lineage>
</organism>
<evidence type="ECO:0000313" key="8">
    <source>
        <dbReference type="Proteomes" id="UP000238007"/>
    </source>
</evidence>
<dbReference type="SUPFAM" id="SSF56024">
    <property type="entry name" value="Phospholipase D/nuclease"/>
    <property type="match status" value="1"/>
</dbReference>
<dbReference type="PANTHER" id="PTHR10887:SF530">
    <property type="entry name" value="SUPERFAMILY I DNA HELICASES"/>
    <property type="match status" value="1"/>
</dbReference>
<dbReference type="RefSeq" id="WP_106358772.1">
    <property type="nucleotide sequence ID" value="NZ_PVTP01000012.1"/>
</dbReference>
<dbReference type="Gene3D" id="3.30.870.10">
    <property type="entry name" value="Endonuclease Chain A"/>
    <property type="match status" value="1"/>
</dbReference>
<dbReference type="InterPro" id="IPR047187">
    <property type="entry name" value="SF1_C_Upf1"/>
</dbReference>
<feature type="domain" description="PLD phosphodiesterase" evidence="6">
    <location>
        <begin position="1076"/>
        <end position="1103"/>
    </location>
</feature>
<evidence type="ECO:0000259" key="6">
    <source>
        <dbReference type="PROSITE" id="PS50035"/>
    </source>
</evidence>
<protein>
    <recommendedName>
        <fullName evidence="3">Phospholipase D</fullName>
    </recommendedName>
    <alternativeName>
        <fullName evidence="5">Choline phosphatase</fullName>
    </alternativeName>
</protein>
<dbReference type="GO" id="GO:0006793">
    <property type="term" value="P:phosphorus metabolic process"/>
    <property type="evidence" value="ECO:0007669"/>
    <property type="project" value="UniProtKB-ARBA"/>
</dbReference>
<accession>A0A2T0VUX6</accession>
<dbReference type="CDD" id="cd18808">
    <property type="entry name" value="SF1_C_Upf1"/>
    <property type="match status" value="1"/>
</dbReference>
<evidence type="ECO:0000256" key="5">
    <source>
        <dbReference type="ARBA" id="ARBA00029594"/>
    </source>
</evidence>
<dbReference type="GO" id="GO:0004386">
    <property type="term" value="F:helicase activity"/>
    <property type="evidence" value="ECO:0007669"/>
    <property type="project" value="InterPro"/>
</dbReference>
<dbReference type="Pfam" id="PF13091">
    <property type="entry name" value="PLDc_2"/>
    <property type="match status" value="1"/>
</dbReference>
<dbReference type="SUPFAM" id="SSF52540">
    <property type="entry name" value="P-loop containing nucleoside triphosphate hydrolases"/>
    <property type="match status" value="1"/>
</dbReference>
<keyword evidence="4" id="KW-0964">Secreted</keyword>
<comment type="subcellular location">
    <subcellularLocation>
        <location evidence="2">Secreted</location>
    </subcellularLocation>
</comment>
<reference evidence="7 8" key="1">
    <citation type="submission" date="2018-03" db="EMBL/GenBank/DDBJ databases">
        <title>Genomic Encyclopedia of Archaeal and Bacterial Type Strains, Phase II (KMG-II): from individual species to whole genera.</title>
        <authorList>
            <person name="Goeker M."/>
        </authorList>
    </citation>
    <scope>NUCLEOTIDE SEQUENCE [LARGE SCALE GENOMIC DNA]</scope>
    <source>
        <strain evidence="7 8">DSM 101533</strain>
    </source>
</reference>
<dbReference type="PIRSF" id="PIRSF026306">
    <property type="entry name" value="UCP026306"/>
    <property type="match status" value="1"/>
</dbReference>
<gene>
    <name evidence="7" type="ORF">CLV80_1127</name>
</gene>
<dbReference type="GO" id="GO:0005576">
    <property type="term" value="C:extracellular region"/>
    <property type="evidence" value="ECO:0007669"/>
    <property type="project" value="UniProtKB-SubCell"/>
</dbReference>
<dbReference type="InterPro" id="IPR016834">
    <property type="entry name" value="UCP026306"/>
</dbReference>